<evidence type="ECO:0000259" key="2">
    <source>
        <dbReference type="Pfam" id="PF08327"/>
    </source>
</evidence>
<dbReference type="InterPro" id="IPR023393">
    <property type="entry name" value="START-like_dom_sf"/>
</dbReference>
<feature type="domain" description="Activator of Hsp90 ATPase homologue 1/2-like C-terminal" evidence="2">
    <location>
        <begin position="27"/>
        <end position="48"/>
    </location>
</feature>
<reference evidence="3 4" key="1">
    <citation type="submission" date="2022-05" db="EMBL/GenBank/DDBJ databases">
        <title>Genome Sequencing of Bee-Associated Microbes.</title>
        <authorList>
            <person name="Dunlap C."/>
        </authorList>
    </citation>
    <scope>NUCLEOTIDE SEQUENCE [LARGE SCALE GENOMIC DNA]</scope>
    <source>
        <strain evidence="3 4">NRRL B-14421</strain>
    </source>
</reference>
<accession>A0ABT4G7C7</accession>
<dbReference type="InterPro" id="IPR013538">
    <property type="entry name" value="ASHA1/2-like_C"/>
</dbReference>
<name>A0ABT4G7C7_9BACL</name>
<dbReference type="Gene3D" id="3.30.530.20">
    <property type="match status" value="1"/>
</dbReference>
<evidence type="ECO:0000313" key="4">
    <source>
        <dbReference type="Proteomes" id="UP001527099"/>
    </source>
</evidence>
<dbReference type="Proteomes" id="UP001527099">
    <property type="component" value="Unassembled WGS sequence"/>
</dbReference>
<protein>
    <submittedName>
        <fullName evidence="3">SRPBCC domain-containing protein</fullName>
    </submittedName>
</protein>
<comment type="caution">
    <text evidence="3">The sequence shown here is derived from an EMBL/GenBank/DDBJ whole genome shotgun (WGS) entry which is preliminary data.</text>
</comment>
<organism evidence="3 4">
    <name type="scientific">Paenibacillus alginolyticus</name>
    <dbReference type="NCBI Taxonomy" id="59839"/>
    <lineage>
        <taxon>Bacteria</taxon>
        <taxon>Bacillati</taxon>
        <taxon>Bacillota</taxon>
        <taxon>Bacilli</taxon>
        <taxon>Bacillales</taxon>
        <taxon>Paenibacillaceae</taxon>
        <taxon>Paenibacillus</taxon>
    </lineage>
</organism>
<proteinExistence type="inferred from homology"/>
<dbReference type="RefSeq" id="WP_244280082.1">
    <property type="nucleotide sequence ID" value="NZ_JAMDMW010000018.1"/>
</dbReference>
<keyword evidence="4" id="KW-1185">Reference proteome</keyword>
<dbReference type="SUPFAM" id="SSF55961">
    <property type="entry name" value="Bet v1-like"/>
    <property type="match status" value="1"/>
</dbReference>
<evidence type="ECO:0000313" key="3">
    <source>
        <dbReference type="EMBL" id="MCY9692075.1"/>
    </source>
</evidence>
<comment type="similarity">
    <text evidence="1">Belongs to the AHA1 family.</text>
</comment>
<dbReference type="Pfam" id="PF08327">
    <property type="entry name" value="AHSA1"/>
    <property type="match status" value="1"/>
</dbReference>
<gene>
    <name evidence="3" type="ORF">M5X19_03930</name>
</gene>
<dbReference type="EMBL" id="JAMDMX010000009">
    <property type="protein sequence ID" value="MCY9692075.1"/>
    <property type="molecule type" value="Genomic_DNA"/>
</dbReference>
<evidence type="ECO:0000256" key="1">
    <source>
        <dbReference type="ARBA" id="ARBA00006817"/>
    </source>
</evidence>
<sequence length="52" mass="5962">MTQEKAGNNFNATIEGGELVLTRTFHAPRELVFKTWTEAEHLARWWGPTGFN</sequence>